<feature type="compositionally biased region" description="Low complexity" evidence="1">
    <location>
        <begin position="1"/>
        <end position="19"/>
    </location>
</feature>
<organism evidence="3 4">
    <name type="scientific">Streptomyces alfalfae</name>
    <dbReference type="NCBI Taxonomy" id="1642299"/>
    <lineage>
        <taxon>Bacteria</taxon>
        <taxon>Bacillati</taxon>
        <taxon>Actinomycetota</taxon>
        <taxon>Actinomycetes</taxon>
        <taxon>Kitasatosporales</taxon>
        <taxon>Streptomycetaceae</taxon>
        <taxon>Streptomyces</taxon>
    </lineage>
</organism>
<evidence type="ECO:0000313" key="3">
    <source>
        <dbReference type="EMBL" id="APY89428.1"/>
    </source>
</evidence>
<dbReference type="InterPro" id="IPR058330">
    <property type="entry name" value="DUF8017"/>
</dbReference>
<evidence type="ECO:0000256" key="1">
    <source>
        <dbReference type="SAM" id="MobiDB-lite"/>
    </source>
</evidence>
<gene>
    <name evidence="3" type="ORF">A7J05_30395</name>
</gene>
<dbReference type="RefSeq" id="WP_076687230.1">
    <property type="nucleotide sequence ID" value="NZ_CP015588.1"/>
</dbReference>
<keyword evidence="4" id="KW-1185">Reference proteome</keyword>
<feature type="region of interest" description="Disordered" evidence="1">
    <location>
        <begin position="86"/>
        <end position="130"/>
    </location>
</feature>
<name>A0ABM6GZG7_9ACTN</name>
<proteinExistence type="predicted"/>
<feature type="compositionally biased region" description="Pro residues" evidence="1">
    <location>
        <begin position="45"/>
        <end position="56"/>
    </location>
</feature>
<evidence type="ECO:0000313" key="4">
    <source>
        <dbReference type="Proteomes" id="UP000187191"/>
    </source>
</evidence>
<feature type="region of interest" description="Disordered" evidence="1">
    <location>
        <begin position="1"/>
        <end position="62"/>
    </location>
</feature>
<reference evidence="3 4" key="1">
    <citation type="submission" date="2016-05" db="EMBL/GenBank/DDBJ databases">
        <authorList>
            <person name="Gu J."/>
        </authorList>
    </citation>
    <scope>NUCLEOTIDE SEQUENCE [LARGE SCALE GENOMIC DNA]</scope>
    <source>
        <strain evidence="3 4">ACCC40021</strain>
    </source>
</reference>
<dbReference type="EMBL" id="CP015588">
    <property type="protein sequence ID" value="APY89428.1"/>
    <property type="molecule type" value="Genomic_DNA"/>
</dbReference>
<feature type="compositionally biased region" description="Basic and acidic residues" evidence="1">
    <location>
        <begin position="88"/>
        <end position="98"/>
    </location>
</feature>
<feature type="compositionally biased region" description="Low complexity" evidence="1">
    <location>
        <begin position="101"/>
        <end position="114"/>
    </location>
</feature>
<feature type="domain" description="DUF8017" evidence="2">
    <location>
        <begin position="124"/>
        <end position="318"/>
    </location>
</feature>
<sequence>MWPGQQPPGGEQNQPEQHPNPYLQPGYQQTDPQAGPAPWNAPTMPGGPGPTPPGPPSGSGGRTKVIALCLAAAVVVGSAVTGYLVLGGDKDDEAKPEPTEGAATPSAGASGSDSNPRDDGGEPKPTIKGWQVITNPARGIAFEVPRAWAPQTKTWVHYVSDDKDPEDKPLVTMGAPALLKEEWCGSDEDKNGKKEYSALAAAGSRGNRGAKNTDGIARRDARDWVYGGYTQPSTKEITVGEPAPYTTASGLKGSLVTASSEGVEKESTCDSDGKATVFAFKNAEGEFASWSFAGAKGVPDEVPDTTVKKILSTVRLYEAPED</sequence>
<protein>
    <recommendedName>
        <fullName evidence="2">DUF8017 domain-containing protein</fullName>
    </recommendedName>
</protein>
<accession>A0ABM6GZG7</accession>
<dbReference type="Proteomes" id="UP000187191">
    <property type="component" value="Chromosome"/>
</dbReference>
<evidence type="ECO:0000259" key="2">
    <source>
        <dbReference type="Pfam" id="PF26056"/>
    </source>
</evidence>
<dbReference type="Pfam" id="PF26056">
    <property type="entry name" value="DUF8017"/>
    <property type="match status" value="1"/>
</dbReference>